<protein>
    <recommendedName>
        <fullName evidence="3">Transposase IS200-like domain-containing protein</fullName>
    </recommendedName>
</protein>
<proteinExistence type="predicted"/>
<sequence>MPYDPDIHHRRSFRLKGYDYSRSGAYFVTICVQNRECLFGEIADGMMVLNDAGQMVTKWWQELTNKFPTVRPGISVVMPNHFHGIVWIVGADLRVRPAPRIRTGLEIGPNSNHGKNQGAHVGAPLPEIVQWFKTMSTNAYINGVKNHN</sequence>
<name>A0ABM7NFL6_9BACT</name>
<evidence type="ECO:0008006" key="3">
    <source>
        <dbReference type="Google" id="ProtNLM"/>
    </source>
</evidence>
<evidence type="ECO:0000313" key="1">
    <source>
        <dbReference type="EMBL" id="BCR05879.1"/>
    </source>
</evidence>
<gene>
    <name evidence="1" type="ORF">DESUT3_29480</name>
</gene>
<accession>A0ABM7NFL6</accession>
<keyword evidence="2" id="KW-1185">Reference proteome</keyword>
<dbReference type="RefSeq" id="WP_225911524.1">
    <property type="nucleotide sequence ID" value="NZ_AP024355.1"/>
</dbReference>
<dbReference type="Proteomes" id="UP001319827">
    <property type="component" value="Chromosome"/>
</dbReference>
<dbReference type="InterPro" id="IPR036515">
    <property type="entry name" value="Transposase_17_sf"/>
</dbReference>
<organism evidence="1 2">
    <name type="scientific">Desulfuromonas versatilis</name>
    <dbReference type="NCBI Taxonomy" id="2802975"/>
    <lineage>
        <taxon>Bacteria</taxon>
        <taxon>Pseudomonadati</taxon>
        <taxon>Thermodesulfobacteriota</taxon>
        <taxon>Desulfuromonadia</taxon>
        <taxon>Desulfuromonadales</taxon>
        <taxon>Desulfuromonadaceae</taxon>
        <taxon>Desulfuromonas</taxon>
    </lineage>
</organism>
<reference evidence="1 2" key="2">
    <citation type="journal article" date="2021" name="Int. J. Syst. Evol. Microbiol.">
        <title>Isolation and Polyphasic Characterization of Desulfuromonas versatilis sp. Nov., an Electrogenic Bacteria Capable of Versatile Metabolism Isolated from a Graphene Oxide-Reducing Enrichment Culture.</title>
        <authorList>
            <person name="Xie L."/>
            <person name="Yoshida N."/>
            <person name="Ishii S."/>
            <person name="Meng L."/>
        </authorList>
    </citation>
    <scope>NUCLEOTIDE SEQUENCE [LARGE SCALE GENOMIC DNA]</scope>
    <source>
        <strain evidence="1 2">NIT-T3</strain>
    </source>
</reference>
<dbReference type="SUPFAM" id="SSF143422">
    <property type="entry name" value="Transposase IS200-like"/>
    <property type="match status" value="1"/>
</dbReference>
<dbReference type="PANTHER" id="PTHR36966:SF1">
    <property type="entry name" value="REP-ASSOCIATED TYROSINE TRANSPOSASE"/>
    <property type="match status" value="1"/>
</dbReference>
<reference evidence="1 2" key="1">
    <citation type="journal article" date="2016" name="C (Basel)">
        <title>Selective Growth of and Electricity Production by Marine Exoelectrogenic Bacteria in Self-Aggregated Hydrogel of Microbially Reduced Graphene Oxide.</title>
        <authorList>
            <person name="Yoshida N."/>
            <person name="Goto Y."/>
            <person name="Miyata Y."/>
        </authorList>
    </citation>
    <scope>NUCLEOTIDE SEQUENCE [LARGE SCALE GENOMIC DNA]</scope>
    <source>
        <strain evidence="1 2">NIT-T3</strain>
    </source>
</reference>
<evidence type="ECO:0000313" key="2">
    <source>
        <dbReference type="Proteomes" id="UP001319827"/>
    </source>
</evidence>
<dbReference type="EMBL" id="AP024355">
    <property type="protein sequence ID" value="BCR05879.1"/>
    <property type="molecule type" value="Genomic_DNA"/>
</dbReference>
<dbReference type="Gene3D" id="3.30.70.1290">
    <property type="entry name" value="Transposase IS200-like"/>
    <property type="match status" value="1"/>
</dbReference>
<dbReference type="InterPro" id="IPR052715">
    <property type="entry name" value="RAYT_transposase"/>
</dbReference>
<dbReference type="PANTHER" id="PTHR36966">
    <property type="entry name" value="REP-ASSOCIATED TYROSINE TRANSPOSASE"/>
    <property type="match status" value="1"/>
</dbReference>